<keyword evidence="2" id="KW-0396">Initiation factor</keyword>
<protein>
    <submittedName>
        <fullName evidence="5">EOG090X0665</fullName>
    </submittedName>
</protein>
<evidence type="ECO:0000256" key="1">
    <source>
        <dbReference type="ARBA" id="ARBA00022490"/>
    </source>
</evidence>
<name>A0A4Y7M1C9_9CRUS</name>
<proteinExistence type="evidence at transcript level"/>
<dbReference type="GO" id="GO:0003743">
    <property type="term" value="F:translation initiation factor activity"/>
    <property type="evidence" value="ECO:0007669"/>
    <property type="project" value="UniProtKB-KW"/>
</dbReference>
<dbReference type="GO" id="GO:0005852">
    <property type="term" value="C:eukaryotic translation initiation factor 3 complex"/>
    <property type="evidence" value="ECO:0007669"/>
    <property type="project" value="InterPro"/>
</dbReference>
<dbReference type="Pfam" id="PF10255">
    <property type="entry name" value="Paf67"/>
    <property type="match status" value="1"/>
</dbReference>
<gene>
    <name evidence="5" type="primary">EOG090X0665</name>
</gene>
<feature type="compositionally biased region" description="Acidic residues" evidence="4">
    <location>
        <begin position="1"/>
        <end position="15"/>
    </location>
</feature>
<evidence type="ECO:0000313" key="5">
    <source>
        <dbReference type="EMBL" id="SVE73555.1"/>
    </source>
</evidence>
<dbReference type="InterPro" id="IPR019382">
    <property type="entry name" value="eIF3l"/>
</dbReference>
<evidence type="ECO:0000256" key="3">
    <source>
        <dbReference type="ARBA" id="ARBA00022917"/>
    </source>
</evidence>
<evidence type="ECO:0000256" key="2">
    <source>
        <dbReference type="ARBA" id="ARBA00022540"/>
    </source>
</evidence>
<feature type="region of interest" description="Disordered" evidence="4">
    <location>
        <begin position="1"/>
        <end position="30"/>
    </location>
</feature>
<feature type="compositionally biased region" description="Basic and acidic residues" evidence="4">
    <location>
        <begin position="20"/>
        <end position="30"/>
    </location>
</feature>
<sequence>MYAEEFEDYEYEAEAYEPTGDPRLDAENERYTGYGSAPQYAQYTMPDVIKKFIIYFREMVNSGKLYEIQNVYENTFPKLTEEHFKSSPWPEAEEVSPLVDDDLPFLILYKELYYRHIYARIQGGPTIEQRFESYYNYCQLFNHILSAKSPVVLELPHQWLWEIIDEFVYQFQSFALFRCSLHKKSAEELEFIRVNPTLWNIHSVLNVLYSLVDKSNINQQLEAYAKGEDPDTVAGEFGRRPLYKMLGYFSLVGLLRLHSLLGDFYQAVKVLENMELNKKTLYSRVPACQISTYYYVGFAYLMMRSYLRLYTTMPVAKMAAFLEMPETDFRTHLLCFKHKMKNVVWTKGTSGLDGELQSGSEVDFYIDGGMIHIADTKVARRYGDYFIRQIHKFEEINRVLKTQKV</sequence>
<dbReference type="PANTHER" id="PTHR13242:SF0">
    <property type="entry name" value="EUKARYOTIC TRANSLATION INITIATION FACTOR 3 SUBUNIT L"/>
    <property type="match status" value="1"/>
</dbReference>
<dbReference type="PANTHER" id="PTHR13242">
    <property type="entry name" value="EUKARYOTIC TRANSLATION INITIATION FACTOR 3"/>
    <property type="match status" value="1"/>
</dbReference>
<accession>A0A4Y7M1C9</accession>
<dbReference type="AlphaFoldDB" id="A0A4Y7M1C9"/>
<evidence type="ECO:0000256" key="4">
    <source>
        <dbReference type="SAM" id="MobiDB-lite"/>
    </source>
</evidence>
<dbReference type="EMBL" id="LR003936">
    <property type="protein sequence ID" value="SVE73555.1"/>
    <property type="molecule type" value="mRNA"/>
</dbReference>
<keyword evidence="3" id="KW-0648">Protein biosynthesis</keyword>
<organism evidence="5">
    <name type="scientific">Daphnia atkinsoni</name>
    <dbReference type="NCBI Taxonomy" id="342845"/>
    <lineage>
        <taxon>Eukaryota</taxon>
        <taxon>Metazoa</taxon>
        <taxon>Ecdysozoa</taxon>
        <taxon>Arthropoda</taxon>
        <taxon>Crustacea</taxon>
        <taxon>Branchiopoda</taxon>
        <taxon>Diplostraca</taxon>
        <taxon>Cladocera</taxon>
        <taxon>Anomopoda</taxon>
        <taxon>Daphniidae</taxon>
        <taxon>Daphnia</taxon>
        <taxon>Daphnia atkinsoni group</taxon>
    </lineage>
</organism>
<keyword evidence="1" id="KW-0963">Cytoplasm</keyword>
<reference evidence="5" key="1">
    <citation type="submission" date="2018-08" db="EMBL/GenBank/DDBJ databases">
        <authorList>
            <person name="Cornetti L."/>
        </authorList>
    </citation>
    <scope>NUCLEOTIDE SEQUENCE</scope>
    <source>
        <strain evidence="5">IL-KID-3b-11</strain>
    </source>
</reference>